<dbReference type="EMBL" id="OCYS01000018">
    <property type="protein sequence ID" value="SON80541.1"/>
    <property type="molecule type" value="Genomic_DNA"/>
</dbReference>
<name>A0AB38DVW5_XANCH</name>
<dbReference type="Proteomes" id="UP000234181">
    <property type="component" value="Unassembled WGS sequence"/>
</dbReference>
<dbReference type="Proteomes" id="UP000234166">
    <property type="component" value="Unassembled WGS sequence"/>
</dbReference>
<proteinExistence type="predicted"/>
<evidence type="ECO:0000256" key="1">
    <source>
        <dbReference type="SAM" id="Phobius"/>
    </source>
</evidence>
<gene>
    <name evidence="2" type="ORF">XAP6984_1170004</name>
    <name evidence="3" type="ORF">XAP7430_1140004</name>
</gene>
<accession>A0AB38DVW5</accession>
<protein>
    <recommendedName>
        <fullName evidence="6">Transmembrane protein</fullName>
    </recommendedName>
</protein>
<dbReference type="EMBL" id="OCYT01000021">
    <property type="protein sequence ID" value="SON76438.1"/>
    <property type="molecule type" value="Genomic_DNA"/>
</dbReference>
<feature type="transmembrane region" description="Helical" evidence="1">
    <location>
        <begin position="99"/>
        <end position="132"/>
    </location>
</feature>
<keyword evidence="5" id="KW-1185">Reference proteome</keyword>
<keyword evidence="1" id="KW-0472">Membrane</keyword>
<comment type="caution">
    <text evidence="3">The sequence shown here is derived from an EMBL/GenBank/DDBJ whole genome shotgun (WGS) entry which is preliminary data.</text>
</comment>
<evidence type="ECO:0000313" key="3">
    <source>
        <dbReference type="EMBL" id="SON80541.1"/>
    </source>
</evidence>
<evidence type="ECO:0000313" key="2">
    <source>
        <dbReference type="EMBL" id="SON76438.1"/>
    </source>
</evidence>
<evidence type="ECO:0000313" key="5">
    <source>
        <dbReference type="Proteomes" id="UP000234181"/>
    </source>
</evidence>
<keyword evidence="1" id="KW-1133">Transmembrane helix</keyword>
<evidence type="ECO:0000313" key="4">
    <source>
        <dbReference type="Proteomes" id="UP000234166"/>
    </source>
</evidence>
<evidence type="ECO:0008006" key="6">
    <source>
        <dbReference type="Google" id="ProtNLM"/>
    </source>
</evidence>
<reference evidence="4 5" key="1">
    <citation type="submission" date="2017-10" db="EMBL/GenBank/DDBJ databases">
        <authorList>
            <person name="Regsiter A."/>
            <person name="William W."/>
        </authorList>
    </citation>
    <scope>NUCLEOTIDE SEQUENCE [LARGE SCALE GENOMIC DNA]</scope>
    <source>
        <strain evidence="2 5">CFBP6984</strain>
        <strain evidence="3 4">CFBP7430</strain>
    </source>
</reference>
<keyword evidence="1" id="KW-0812">Transmembrane</keyword>
<sequence>MAAGNERRIFLGFRVINPCRPTLIVEALAFGRGFFLGGKMASKEHLDDLDEQARELMRSGHDAGDLDKWERGERLAAEVQRQRWEIPTVKDPPGGLRRLGFGLVLTIAGLAVLWAAAGGWVALGVFLVLWGVDLRQRVTEDLLKALRSALTW</sequence>
<dbReference type="AlphaFoldDB" id="A0AB38DVW5"/>
<organism evidence="3 4">
    <name type="scientific">Xanthomonas campestris pv. phaseoli</name>
    <dbReference type="NCBI Taxonomy" id="317013"/>
    <lineage>
        <taxon>Bacteria</taxon>
        <taxon>Pseudomonadati</taxon>
        <taxon>Pseudomonadota</taxon>
        <taxon>Gammaproteobacteria</taxon>
        <taxon>Lysobacterales</taxon>
        <taxon>Lysobacteraceae</taxon>
        <taxon>Xanthomonas</taxon>
    </lineage>
</organism>